<keyword evidence="8" id="KW-1185">Reference proteome</keyword>
<evidence type="ECO:0000256" key="2">
    <source>
        <dbReference type="ARBA" id="ARBA00022679"/>
    </source>
</evidence>
<evidence type="ECO:0000256" key="4">
    <source>
        <dbReference type="SAM" id="Phobius"/>
    </source>
</evidence>
<evidence type="ECO:0000256" key="1">
    <source>
        <dbReference type="ARBA" id="ARBA00005189"/>
    </source>
</evidence>
<feature type="transmembrane region" description="Helical" evidence="4">
    <location>
        <begin position="42"/>
        <end position="63"/>
    </location>
</feature>
<reference evidence="6 8" key="2">
    <citation type="journal article" date="2016" name="Genome Announc.">
        <title>Genome Sequence of Nitrosomonas communis Strain Nm2, a Mesophilic Ammonia-Oxidizing Bacterium Isolated from Mediterranean Soil.</title>
        <authorList>
            <person name="Kozlowski J.A."/>
            <person name="Kits K.D."/>
            <person name="Stein L.Y."/>
        </authorList>
    </citation>
    <scope>NUCLEOTIDE SEQUENCE [LARGE SCALE GENOMIC DNA]</scope>
    <source>
        <strain evidence="6 8">Nm2</strain>
    </source>
</reference>
<dbReference type="InterPro" id="IPR002123">
    <property type="entry name" value="Plipid/glycerol_acylTrfase"/>
</dbReference>
<dbReference type="EMBL" id="CP011451">
    <property type="protein sequence ID" value="AKH39209.1"/>
    <property type="molecule type" value="Genomic_DNA"/>
</dbReference>
<dbReference type="GO" id="GO:0006654">
    <property type="term" value="P:phosphatidic acid biosynthetic process"/>
    <property type="evidence" value="ECO:0007669"/>
    <property type="project" value="TreeGrafter"/>
</dbReference>
<dbReference type="GO" id="GO:0003841">
    <property type="term" value="F:1-acylglycerol-3-phosphate O-acyltransferase activity"/>
    <property type="evidence" value="ECO:0007669"/>
    <property type="project" value="TreeGrafter"/>
</dbReference>
<dbReference type="OrthoDB" id="9812274at2"/>
<reference evidence="7 9" key="3">
    <citation type="submission" date="2019-07" db="EMBL/GenBank/DDBJ databases">
        <title>Active sludge and wastewater microbial communities from Klosterneuburg, Austria.</title>
        <authorList>
            <person name="Wagner M."/>
        </authorList>
    </citation>
    <scope>NUCLEOTIDE SEQUENCE [LARGE SCALE GENOMIC DNA]</scope>
    <source>
        <strain evidence="7 9">Nm2</strain>
    </source>
</reference>
<dbReference type="EMBL" id="VNHT01000020">
    <property type="protein sequence ID" value="TYP88668.1"/>
    <property type="molecule type" value="Genomic_DNA"/>
</dbReference>
<keyword evidence="4" id="KW-1133">Transmembrane helix</keyword>
<dbReference type="Proteomes" id="UP000324176">
    <property type="component" value="Unassembled WGS sequence"/>
</dbReference>
<keyword evidence="4" id="KW-0472">Membrane</keyword>
<gene>
    <name evidence="6" type="ORF">AAW31_17540</name>
    <name evidence="7" type="ORF">BCL69_102022</name>
</gene>
<dbReference type="Pfam" id="PF01553">
    <property type="entry name" value="Acyltransferase"/>
    <property type="match status" value="1"/>
</dbReference>
<evidence type="ECO:0000313" key="6">
    <source>
        <dbReference type="EMBL" id="AKH39209.1"/>
    </source>
</evidence>
<dbReference type="PROSITE" id="PS51257">
    <property type="entry name" value="PROKAR_LIPOPROTEIN"/>
    <property type="match status" value="1"/>
</dbReference>
<feature type="transmembrane region" description="Helical" evidence="4">
    <location>
        <begin position="12"/>
        <end position="30"/>
    </location>
</feature>
<dbReference type="KEGG" id="nco:AAW31_17540"/>
<dbReference type="PATRIC" id="fig|44574.3.peg.4218"/>
<dbReference type="AlphaFoldDB" id="A0A0F7KJR5"/>
<keyword evidence="2 6" id="KW-0808">Transferase</keyword>
<evidence type="ECO:0000313" key="8">
    <source>
        <dbReference type="Proteomes" id="UP000034156"/>
    </source>
</evidence>
<protein>
    <submittedName>
        <fullName evidence="7">1-acyl-sn-glycerol-3-phosphate acyltransferase</fullName>
    </submittedName>
    <submittedName>
        <fullName evidence="6">Acyl-phosphate glycerol 3-phosphate acyltransferase</fullName>
    </submittedName>
</protein>
<dbReference type="CDD" id="cd07989">
    <property type="entry name" value="LPLAT_AGPAT-like"/>
    <property type="match status" value="1"/>
</dbReference>
<keyword evidence="4" id="KW-0812">Transmembrane</keyword>
<dbReference type="PANTHER" id="PTHR10434:SF40">
    <property type="entry name" value="1-ACYL-SN-GLYCEROL-3-PHOSPHATE ACYLTRANSFERASE"/>
    <property type="match status" value="1"/>
</dbReference>
<comment type="pathway">
    <text evidence="1">Lipid metabolism.</text>
</comment>
<keyword evidence="3 6" id="KW-0012">Acyltransferase</keyword>
<evidence type="ECO:0000256" key="3">
    <source>
        <dbReference type="ARBA" id="ARBA00023315"/>
    </source>
</evidence>
<evidence type="ECO:0000313" key="7">
    <source>
        <dbReference type="EMBL" id="TYP88668.1"/>
    </source>
</evidence>
<evidence type="ECO:0000313" key="9">
    <source>
        <dbReference type="Proteomes" id="UP000324176"/>
    </source>
</evidence>
<name>A0A0F7KJR5_9PROT</name>
<dbReference type="Proteomes" id="UP000034156">
    <property type="component" value="Chromosome"/>
</dbReference>
<feature type="domain" description="Phospholipid/glycerol acyltransferase" evidence="5">
    <location>
        <begin position="73"/>
        <end position="187"/>
    </location>
</feature>
<accession>A0A0F7KJR5</accession>
<reference evidence="8" key="1">
    <citation type="submission" date="2015-05" db="EMBL/GenBank/DDBJ databases">
        <title>Draft genome of Nitrosomonas communis strain Nm2.</title>
        <authorList>
            <person name="Kozlowski J.A."/>
            <person name="Kits K.D."/>
            <person name="Stein L.Y."/>
        </authorList>
    </citation>
    <scope>NUCLEOTIDE SEQUENCE [LARGE SCALE GENOMIC DNA]</scope>
    <source>
        <strain evidence="8">Nm2</strain>
    </source>
</reference>
<dbReference type="RefSeq" id="WP_046851229.1">
    <property type="nucleotide sequence ID" value="NZ_CP011451.1"/>
</dbReference>
<sequence length="261" mass="29170">MISAAVRSAFYTVLQLIITPPYALFTLACYPLPPHYRYKVTYGWTCIMLFLLRVICGLHYRVLGAENIPDRPSIVLSKHQSAWETLALQQIFPPQVWVLKKELLRIPFFGWGLAMTNPIAIDRSSGKAALQQIVEQGKERLKQNFWIVIFPEGTRTPPGKTGKYKIGGAWLATHTGTLVVPVAHNAGEFWGRNSFIKSPGTITVSIGKPIDPTGMDPDELNARVQAWIETEVSRISSCGKEGRDDEQFISISNQSVKDAEK</sequence>
<evidence type="ECO:0000259" key="5">
    <source>
        <dbReference type="SMART" id="SM00563"/>
    </source>
</evidence>
<dbReference type="PANTHER" id="PTHR10434">
    <property type="entry name" value="1-ACYL-SN-GLYCEROL-3-PHOSPHATE ACYLTRANSFERASE"/>
    <property type="match status" value="1"/>
</dbReference>
<dbReference type="SUPFAM" id="SSF69593">
    <property type="entry name" value="Glycerol-3-phosphate (1)-acyltransferase"/>
    <property type="match status" value="1"/>
</dbReference>
<proteinExistence type="predicted"/>
<organism evidence="6 8">
    <name type="scientific">Nitrosomonas communis</name>
    <dbReference type="NCBI Taxonomy" id="44574"/>
    <lineage>
        <taxon>Bacteria</taxon>
        <taxon>Pseudomonadati</taxon>
        <taxon>Pseudomonadota</taxon>
        <taxon>Betaproteobacteria</taxon>
        <taxon>Nitrosomonadales</taxon>
        <taxon>Nitrosomonadaceae</taxon>
        <taxon>Nitrosomonas</taxon>
    </lineage>
</organism>
<dbReference type="SMART" id="SM00563">
    <property type="entry name" value="PlsC"/>
    <property type="match status" value="1"/>
</dbReference>